<protein>
    <submittedName>
        <fullName evidence="1">DNA alkylation repair protein</fullName>
    </submittedName>
</protein>
<evidence type="ECO:0000313" key="1">
    <source>
        <dbReference type="EMBL" id="MFB9990668.1"/>
    </source>
</evidence>
<reference evidence="1 2" key="1">
    <citation type="submission" date="2024-09" db="EMBL/GenBank/DDBJ databases">
        <authorList>
            <person name="Sun Q."/>
            <person name="Mori K."/>
        </authorList>
    </citation>
    <scope>NUCLEOTIDE SEQUENCE [LARGE SCALE GENOMIC DNA]</scope>
    <source>
        <strain evidence="1 2">JCM 13503</strain>
    </source>
</reference>
<dbReference type="PANTHER" id="PTHR34070:SF1">
    <property type="entry name" value="DNA ALKYLATION REPAIR PROTEIN"/>
    <property type="match status" value="1"/>
</dbReference>
<evidence type="ECO:0000313" key="2">
    <source>
        <dbReference type="Proteomes" id="UP001589733"/>
    </source>
</evidence>
<dbReference type="InterPro" id="IPR016024">
    <property type="entry name" value="ARM-type_fold"/>
</dbReference>
<dbReference type="Gene3D" id="1.25.10.90">
    <property type="match status" value="1"/>
</dbReference>
<organism evidence="1 2">
    <name type="scientific">Deinococcus oregonensis</name>
    <dbReference type="NCBI Taxonomy" id="1805970"/>
    <lineage>
        <taxon>Bacteria</taxon>
        <taxon>Thermotogati</taxon>
        <taxon>Deinococcota</taxon>
        <taxon>Deinococci</taxon>
        <taxon>Deinococcales</taxon>
        <taxon>Deinococcaceae</taxon>
        <taxon>Deinococcus</taxon>
    </lineage>
</organism>
<comment type="caution">
    <text evidence="1">The sequence shown here is derived from an EMBL/GenBank/DDBJ whole genome shotgun (WGS) entry which is preliminary data.</text>
</comment>
<accession>A0ABV6AWX3</accession>
<name>A0ABV6AWX3_9DEIO</name>
<gene>
    <name evidence="1" type="ORF">ACFFLM_01515</name>
</gene>
<sequence length="223" mass="25156">MAHNRWVPTQLGERIRLALREQADPALAPVMFAYMKGIQPFLGVQTPTRRGVVRAALKTEPDRAARFAAALELWAGEFREERYAALDLLAASRPGPADLPFLEGLLPGADHWDLLDSLSPLLAQAFANDSQRRERVELWRVSPHLWTRRAAVLAQLKAKRTTDQDLLLDTIRAVQHEREFFIQKAIGWALREYAKTDPVWVLSAVETLGLTGLARREALKHLA</sequence>
<dbReference type="Proteomes" id="UP001589733">
    <property type="component" value="Unassembled WGS sequence"/>
</dbReference>
<dbReference type="RefSeq" id="WP_380004820.1">
    <property type="nucleotide sequence ID" value="NZ_JBHLYR010000008.1"/>
</dbReference>
<dbReference type="SUPFAM" id="SSF48371">
    <property type="entry name" value="ARM repeat"/>
    <property type="match status" value="1"/>
</dbReference>
<keyword evidence="2" id="KW-1185">Reference proteome</keyword>
<dbReference type="EMBL" id="JBHLYR010000008">
    <property type="protein sequence ID" value="MFB9990668.1"/>
    <property type="molecule type" value="Genomic_DNA"/>
</dbReference>
<proteinExistence type="predicted"/>
<dbReference type="InterPro" id="IPR014825">
    <property type="entry name" value="DNA_alkylation"/>
</dbReference>
<dbReference type="Pfam" id="PF08713">
    <property type="entry name" value="DNA_alkylation"/>
    <property type="match status" value="1"/>
</dbReference>
<dbReference type="PANTHER" id="PTHR34070">
    <property type="entry name" value="ARMADILLO-TYPE FOLD"/>
    <property type="match status" value="1"/>
</dbReference>